<proteinExistence type="predicted"/>
<dbReference type="AlphaFoldDB" id="A0A3S5A5B7"/>
<dbReference type="OrthoDB" id="74460at2759"/>
<reference evidence="1" key="1">
    <citation type="submission" date="2018-11" db="EMBL/GenBank/DDBJ databases">
        <authorList>
            <consortium name="Pathogen Informatics"/>
        </authorList>
    </citation>
    <scope>NUCLEOTIDE SEQUENCE</scope>
</reference>
<name>A0A3S5A5B7_9PLAT</name>
<protein>
    <submittedName>
        <fullName evidence="1">Uncharacterized protein</fullName>
    </submittedName>
</protein>
<evidence type="ECO:0000313" key="1">
    <source>
        <dbReference type="EMBL" id="VEL15408.1"/>
    </source>
</evidence>
<evidence type="ECO:0000313" key="2">
    <source>
        <dbReference type="Proteomes" id="UP000784294"/>
    </source>
</evidence>
<dbReference type="Proteomes" id="UP000784294">
    <property type="component" value="Unassembled WGS sequence"/>
</dbReference>
<accession>A0A3S5A5B7</accession>
<dbReference type="PANTHER" id="PTHR21054">
    <property type="entry name" value="ZINC METALLOPROTEINASE-RELATED"/>
    <property type="match status" value="1"/>
</dbReference>
<dbReference type="InterPro" id="IPR021917">
    <property type="entry name" value="Unchr_Zn-peptidase-like"/>
</dbReference>
<sequence length="167" mass="18676">MAQIKGKILPICGCTQITLTRFNGCHTYTFSYPTCKAQFKLFVPLILGKNIIQLKCLHELCTLNLFYSHYSNEFVIRPLYVICKEQQYSANNVASACKKIGLGIRLLQTLTAESLYSEGFPRLTFYCAGDDSFASQSSASDLECDIAANCYPFYSNLTVEEALSDDP</sequence>
<comment type="caution">
    <text evidence="1">The sequence shown here is derived from an EMBL/GenBank/DDBJ whole genome shotgun (WGS) entry which is preliminary data.</text>
</comment>
<keyword evidence="2" id="KW-1185">Reference proteome</keyword>
<dbReference type="EMBL" id="CAAALY010024519">
    <property type="protein sequence ID" value="VEL15408.1"/>
    <property type="molecule type" value="Genomic_DNA"/>
</dbReference>
<feature type="non-terminal residue" evidence="1">
    <location>
        <position position="1"/>
    </location>
</feature>
<organism evidence="1 2">
    <name type="scientific">Protopolystoma xenopodis</name>
    <dbReference type="NCBI Taxonomy" id="117903"/>
    <lineage>
        <taxon>Eukaryota</taxon>
        <taxon>Metazoa</taxon>
        <taxon>Spiralia</taxon>
        <taxon>Lophotrochozoa</taxon>
        <taxon>Platyhelminthes</taxon>
        <taxon>Monogenea</taxon>
        <taxon>Polyopisthocotylea</taxon>
        <taxon>Polystomatidea</taxon>
        <taxon>Polystomatidae</taxon>
        <taxon>Protopolystoma</taxon>
    </lineage>
</organism>
<dbReference type="InterPro" id="IPR053002">
    <property type="entry name" value="Metalloproteinase_M10B"/>
</dbReference>
<dbReference type="Pfam" id="PF12044">
    <property type="entry name" value="Metallopep"/>
    <property type="match status" value="1"/>
</dbReference>
<gene>
    <name evidence="1" type="ORF">PXEA_LOCUS8848</name>
</gene>
<dbReference type="PANTHER" id="PTHR21054:SF2">
    <property type="entry name" value="MIP04191P"/>
    <property type="match status" value="1"/>
</dbReference>